<dbReference type="Gene3D" id="1.10.150.520">
    <property type="match status" value="1"/>
</dbReference>
<dbReference type="EMBL" id="AQFT01000141">
    <property type="protein sequence ID" value="EMZ20604.1"/>
    <property type="molecule type" value="Genomic_DNA"/>
</dbReference>
<dbReference type="Gene3D" id="3.40.50.1000">
    <property type="entry name" value="HAD superfamily/HAD-like"/>
    <property type="match status" value="1"/>
</dbReference>
<dbReference type="OrthoDB" id="264363at2"/>
<dbReference type="PATRIC" id="fig|1235802.3.peg.5161"/>
<dbReference type="CDD" id="cd01427">
    <property type="entry name" value="HAD_like"/>
    <property type="match status" value="1"/>
</dbReference>
<keyword evidence="2 4" id="KW-0378">Hydrolase</keyword>
<organism evidence="4 5">
    <name type="scientific">Eubacterium plexicaudatum ASF492</name>
    <dbReference type="NCBI Taxonomy" id="1235802"/>
    <lineage>
        <taxon>Bacteria</taxon>
        <taxon>Bacillati</taxon>
        <taxon>Bacillota</taxon>
        <taxon>Clostridia</taxon>
        <taxon>Eubacteriales</taxon>
        <taxon>Eubacteriaceae</taxon>
        <taxon>Eubacterium</taxon>
    </lineage>
</organism>
<dbReference type="eggNOG" id="COG1011">
    <property type="taxonomic scope" value="Bacteria"/>
</dbReference>
<dbReference type="Proteomes" id="UP000012589">
    <property type="component" value="Unassembled WGS sequence"/>
</dbReference>
<comment type="caution">
    <text evidence="4">The sequence shown here is derived from an EMBL/GenBank/DDBJ whole genome shotgun (WGS) entry which is preliminary data.</text>
</comment>
<comment type="cofactor">
    <cofactor evidence="1">
        <name>Mg(2+)</name>
        <dbReference type="ChEBI" id="CHEBI:18420"/>
    </cofactor>
</comment>
<evidence type="ECO:0000256" key="1">
    <source>
        <dbReference type="ARBA" id="ARBA00001946"/>
    </source>
</evidence>
<proteinExistence type="predicted"/>
<dbReference type="PANTHER" id="PTHR46470">
    <property type="entry name" value="N-ACYLNEURAMINATE-9-PHOSPHATASE"/>
    <property type="match status" value="1"/>
</dbReference>
<evidence type="ECO:0000256" key="2">
    <source>
        <dbReference type="ARBA" id="ARBA00022801"/>
    </source>
</evidence>
<name>N2A8E0_9FIRM</name>
<evidence type="ECO:0000313" key="4">
    <source>
        <dbReference type="EMBL" id="EMZ20604.1"/>
    </source>
</evidence>
<accession>N2A8E0</accession>
<keyword evidence="3" id="KW-0460">Magnesium</keyword>
<dbReference type="InterPro" id="IPR006439">
    <property type="entry name" value="HAD-SF_hydro_IA"/>
</dbReference>
<dbReference type="NCBIfam" id="TIGR01509">
    <property type="entry name" value="HAD-SF-IA-v3"/>
    <property type="match status" value="1"/>
</dbReference>
<dbReference type="InterPro" id="IPR023214">
    <property type="entry name" value="HAD_sf"/>
</dbReference>
<dbReference type="Pfam" id="PF00702">
    <property type="entry name" value="Hydrolase"/>
    <property type="match status" value="1"/>
</dbReference>
<dbReference type="NCBIfam" id="TIGR01549">
    <property type="entry name" value="HAD-SF-IA-v1"/>
    <property type="match status" value="1"/>
</dbReference>
<dbReference type="AlphaFoldDB" id="N2A8E0"/>
<dbReference type="GO" id="GO:0016787">
    <property type="term" value="F:hydrolase activity"/>
    <property type="evidence" value="ECO:0007669"/>
    <property type="project" value="UniProtKB-KW"/>
</dbReference>
<sequence length="245" mass="28448">MMKYQDYLFDLYGTLADIHTDESKKELWKLLASWYQSHGAVYSPWNLKKQFRTLLREELHRTALRHPDYTAVDIRMESVFERLYNIRNISVSAESIAETALFYRMLSRDYIRTYACVHDILHRLRADGKRCFLLTNAQAVFTIPELKLLRIADLFDGIVISSTQECAKPDPHIFLAACERYHIKRENALMIGNDPYTDIAGANACGMDSVYLHSNLSPKWTGAPDCTYLIKDGDMQKLKRLLERV</sequence>
<dbReference type="SUPFAM" id="SSF56784">
    <property type="entry name" value="HAD-like"/>
    <property type="match status" value="1"/>
</dbReference>
<dbReference type="InterPro" id="IPR051400">
    <property type="entry name" value="HAD-like_hydrolase"/>
</dbReference>
<evidence type="ECO:0000313" key="5">
    <source>
        <dbReference type="Proteomes" id="UP000012589"/>
    </source>
</evidence>
<dbReference type="PRINTS" id="PR00413">
    <property type="entry name" value="HADHALOGNASE"/>
</dbReference>
<gene>
    <name evidence="4" type="ORF">C823_04902</name>
</gene>
<dbReference type="GO" id="GO:0044281">
    <property type="term" value="P:small molecule metabolic process"/>
    <property type="evidence" value="ECO:0007669"/>
    <property type="project" value="UniProtKB-ARBA"/>
</dbReference>
<dbReference type="SFLD" id="SFLDS00003">
    <property type="entry name" value="Haloacid_Dehalogenase"/>
    <property type="match status" value="1"/>
</dbReference>
<dbReference type="SFLD" id="SFLDG01129">
    <property type="entry name" value="C1.5:_HAD__Beta-PGM__Phosphata"/>
    <property type="match status" value="1"/>
</dbReference>
<dbReference type="STRING" id="1235802.C823_04902"/>
<protein>
    <submittedName>
        <fullName evidence="4">HAD hydrolase, family IA</fullName>
    </submittedName>
</protein>
<dbReference type="InterPro" id="IPR036412">
    <property type="entry name" value="HAD-like_sf"/>
</dbReference>
<evidence type="ECO:0000256" key="3">
    <source>
        <dbReference type="ARBA" id="ARBA00022842"/>
    </source>
</evidence>
<dbReference type="HOGENOM" id="CLU_045011_8_6_9"/>
<keyword evidence="5" id="KW-1185">Reference proteome</keyword>
<reference evidence="4 5" key="1">
    <citation type="journal article" date="2014" name="Genome Announc.">
        <title>Draft genome sequences of the altered schaedler flora, a defined bacterial community from gnotobiotic mice.</title>
        <authorList>
            <person name="Wannemuehler M.J."/>
            <person name="Overstreet A.M."/>
            <person name="Ward D.V."/>
            <person name="Phillips G.J."/>
        </authorList>
    </citation>
    <scope>NUCLEOTIDE SEQUENCE [LARGE SCALE GENOMIC DNA]</scope>
    <source>
        <strain evidence="4 5">ASF492</strain>
    </source>
</reference>